<comment type="caution">
    <text evidence="2">The sequence shown here is derived from an EMBL/GenBank/DDBJ whole genome shotgun (WGS) entry which is preliminary data.</text>
</comment>
<evidence type="ECO:0000313" key="3">
    <source>
        <dbReference type="Proteomes" id="UP000664132"/>
    </source>
</evidence>
<accession>A0A8H8BVN0</accession>
<protein>
    <recommendedName>
        <fullName evidence="4">CENP-V/GFA domain-containing protein</fullName>
    </recommendedName>
</protein>
<evidence type="ECO:0000313" key="2">
    <source>
        <dbReference type="EMBL" id="KAG4425572.1"/>
    </source>
</evidence>
<reference evidence="2" key="1">
    <citation type="submission" date="2021-02" db="EMBL/GenBank/DDBJ databases">
        <title>Genome sequence Cadophora malorum strain M34.</title>
        <authorList>
            <person name="Stefanovic E."/>
            <person name="Vu D."/>
            <person name="Scully C."/>
            <person name="Dijksterhuis J."/>
            <person name="Roader J."/>
            <person name="Houbraken J."/>
        </authorList>
    </citation>
    <scope>NUCLEOTIDE SEQUENCE</scope>
    <source>
        <strain evidence="2">M34</strain>
    </source>
</reference>
<dbReference type="OrthoDB" id="5422068at2759"/>
<dbReference type="InterPro" id="IPR011057">
    <property type="entry name" value="Mss4-like_sf"/>
</dbReference>
<dbReference type="AlphaFoldDB" id="A0A8H8BVN0"/>
<dbReference type="SUPFAM" id="SSF51316">
    <property type="entry name" value="Mss4-like"/>
    <property type="match status" value="1"/>
</dbReference>
<gene>
    <name evidence="2" type="ORF">IFR04_001269</name>
</gene>
<feature type="region of interest" description="Disordered" evidence="1">
    <location>
        <begin position="247"/>
        <end position="274"/>
    </location>
</feature>
<evidence type="ECO:0000256" key="1">
    <source>
        <dbReference type="SAM" id="MobiDB-lite"/>
    </source>
</evidence>
<dbReference type="Proteomes" id="UP000664132">
    <property type="component" value="Unassembled WGS sequence"/>
</dbReference>
<name>A0A8H8BVN0_9HELO</name>
<organism evidence="2 3">
    <name type="scientific">Cadophora malorum</name>
    <dbReference type="NCBI Taxonomy" id="108018"/>
    <lineage>
        <taxon>Eukaryota</taxon>
        <taxon>Fungi</taxon>
        <taxon>Dikarya</taxon>
        <taxon>Ascomycota</taxon>
        <taxon>Pezizomycotina</taxon>
        <taxon>Leotiomycetes</taxon>
        <taxon>Helotiales</taxon>
        <taxon>Ploettnerulaceae</taxon>
        <taxon>Cadophora</taxon>
    </lineage>
</organism>
<dbReference type="Gene3D" id="3.90.1590.10">
    <property type="entry name" value="glutathione-dependent formaldehyde- activating enzyme (gfa)"/>
    <property type="match status" value="1"/>
</dbReference>
<evidence type="ECO:0008006" key="4">
    <source>
        <dbReference type="Google" id="ProtNLM"/>
    </source>
</evidence>
<sequence length="369" mass="39956">MSPTSAAHLTCLCGNISVPGSLSLGLAFPPLSAPPAAETLAELMAYKVSEKSTVYFCPTCGSYCFISTHQKNWFCTSGIIERSVSSEAEEITWPKDTVKITCHDHVLDTIDGGMTPFLLNINGRTLPTWPAAVDKSTDAKTNLSHQEVLSFSQKSLNGLAPPGENDYLPAKCQCGGVSLLIKRGNYTSDSSIEFSTRSLPSNPTKHLTYMCACRSCRLSTGASLTPWTLVPPTSVFNGNFPTHNTSLHSDHNLNENLQPATLGHGTSDPGSNPGLSLKHNWSSPGTCRSFCGVCGATVSYWCAKRPLELDLATGLFRAEEGSLARDWLEWGWGRCSFEEECVDGEMLDAWKGCAEVMRASEERQTVNVN</sequence>
<dbReference type="EMBL" id="JAFJYH010000009">
    <property type="protein sequence ID" value="KAG4425572.1"/>
    <property type="molecule type" value="Genomic_DNA"/>
</dbReference>
<keyword evidence="3" id="KW-1185">Reference proteome</keyword>
<dbReference type="Gene3D" id="2.170.150.70">
    <property type="match status" value="1"/>
</dbReference>
<proteinExistence type="predicted"/>